<evidence type="ECO:0000256" key="3">
    <source>
        <dbReference type="PROSITE-ProRule" id="PRU00221"/>
    </source>
</evidence>
<feature type="repeat" description="WD" evidence="3">
    <location>
        <begin position="235"/>
        <end position="276"/>
    </location>
</feature>
<dbReference type="EMBL" id="CP097510">
    <property type="protein sequence ID" value="URE39757.1"/>
    <property type="molecule type" value="Genomic_DNA"/>
</dbReference>
<accession>A0A9E7L0W3</accession>
<dbReference type="Proteomes" id="UP001055439">
    <property type="component" value="Chromosome 8"/>
</dbReference>
<protein>
    <submittedName>
        <fullName evidence="4">WD40</fullName>
    </submittedName>
</protein>
<keyword evidence="1 3" id="KW-0853">WD repeat</keyword>
<organism evidence="4 5">
    <name type="scientific">Musa troglodytarum</name>
    <name type="common">fe'i banana</name>
    <dbReference type="NCBI Taxonomy" id="320322"/>
    <lineage>
        <taxon>Eukaryota</taxon>
        <taxon>Viridiplantae</taxon>
        <taxon>Streptophyta</taxon>
        <taxon>Embryophyta</taxon>
        <taxon>Tracheophyta</taxon>
        <taxon>Spermatophyta</taxon>
        <taxon>Magnoliopsida</taxon>
        <taxon>Liliopsida</taxon>
        <taxon>Zingiberales</taxon>
        <taxon>Musaceae</taxon>
        <taxon>Musa</taxon>
    </lineage>
</organism>
<reference evidence="4" key="1">
    <citation type="submission" date="2022-05" db="EMBL/GenBank/DDBJ databases">
        <title>The Musa troglodytarum L. genome provides insights into the mechanism of non-climacteric behaviour and enrichment of carotenoids.</title>
        <authorList>
            <person name="Wang J."/>
        </authorList>
    </citation>
    <scope>NUCLEOTIDE SEQUENCE</scope>
    <source>
        <tissue evidence="4">Leaf</tissue>
    </source>
</reference>
<proteinExistence type="predicted"/>
<sequence>MDGARVQLGEPIGDAVSRIRFAPGSNNLLISSWDSVRYYYAAVLRLFDVDGCVLRVRAPSDGALLDCCFEDEKAALSASSDGCIRRYDFCSETQTIVGNHDDSVTCIDHSKETGQFISAGLDKKLMFWDLHMKNGHAGCTQVVYSDVWSISLCQTYLLAVVGKQINVYDLRNLRVPVQIKESSMSYQIRCVRSFSSCEGYASGSVDGCVALEYFDPSKSHEMGCVFRCHPKSKSGRCHLVTVNDIGFHPCSDTFVTGDNEGYAIIWDIQSKKRLYELPRYPCSVASLSYNHSGQLLAVSSSCIYQEAREVLRRGSSNIHSRDGEHCKTISSILDGSDVHMLYVFRSSYGEKGLLYVSKCVLFQNRLVCQVCDARTLTLVLLLESLYGPAKQLEAASVVLTGDCSSSFRWLGA</sequence>
<gene>
    <name evidence="4" type="ORF">MUK42_06492</name>
</gene>
<dbReference type="InterPro" id="IPR036322">
    <property type="entry name" value="WD40_repeat_dom_sf"/>
</dbReference>
<dbReference type="InterPro" id="IPR001680">
    <property type="entry name" value="WD40_rpt"/>
</dbReference>
<evidence type="ECO:0000256" key="1">
    <source>
        <dbReference type="ARBA" id="ARBA00022574"/>
    </source>
</evidence>
<dbReference type="Gene3D" id="2.130.10.10">
    <property type="entry name" value="YVTN repeat-like/Quinoprotein amine dehydrogenase"/>
    <property type="match status" value="1"/>
</dbReference>
<dbReference type="SMART" id="SM00320">
    <property type="entry name" value="WD40"/>
    <property type="match status" value="6"/>
</dbReference>
<dbReference type="OrthoDB" id="10262475at2759"/>
<evidence type="ECO:0000313" key="4">
    <source>
        <dbReference type="EMBL" id="URE39757.1"/>
    </source>
</evidence>
<dbReference type="PROSITE" id="PS50082">
    <property type="entry name" value="WD_REPEATS_2"/>
    <property type="match status" value="2"/>
</dbReference>
<dbReference type="SUPFAM" id="SSF50978">
    <property type="entry name" value="WD40 repeat-like"/>
    <property type="match status" value="1"/>
</dbReference>
<dbReference type="AlphaFoldDB" id="A0A9E7L0W3"/>
<keyword evidence="5" id="KW-1185">Reference proteome</keyword>
<dbReference type="Pfam" id="PF00400">
    <property type="entry name" value="WD40"/>
    <property type="match status" value="2"/>
</dbReference>
<dbReference type="PROSITE" id="PS50294">
    <property type="entry name" value="WD_REPEATS_REGION"/>
    <property type="match status" value="1"/>
</dbReference>
<evidence type="ECO:0000313" key="5">
    <source>
        <dbReference type="Proteomes" id="UP001055439"/>
    </source>
</evidence>
<name>A0A9E7L0W3_9LILI</name>
<keyword evidence="2" id="KW-0677">Repeat</keyword>
<dbReference type="PANTHER" id="PTHR10971">
    <property type="entry name" value="MRNA EXPORT FACTOR AND BUB3"/>
    <property type="match status" value="1"/>
</dbReference>
<evidence type="ECO:0000256" key="2">
    <source>
        <dbReference type="ARBA" id="ARBA00022737"/>
    </source>
</evidence>
<dbReference type="InterPro" id="IPR015943">
    <property type="entry name" value="WD40/YVTN_repeat-like_dom_sf"/>
</dbReference>
<feature type="repeat" description="WD" evidence="3">
    <location>
        <begin position="97"/>
        <end position="130"/>
    </location>
</feature>